<name>A0A7G6X8X8_9ACTN</name>
<reference evidence="2 3" key="2">
    <citation type="journal article" date="2020" name="Microbiol. Resour. Announc.">
        <title>Antarctic desert soil bacteria exhibit high novel natural product potential, evaluated through long-read genome sequencing and comparative genomics.</title>
        <authorList>
            <person name="Benaud N."/>
            <person name="Edwards R.J."/>
            <person name="Amos T.G."/>
            <person name="D'Agostino P.M."/>
            <person name="Gutierrez-Chavez C."/>
            <person name="Montgomery K."/>
            <person name="Nicetic I."/>
            <person name="Ferrari B.C."/>
        </authorList>
    </citation>
    <scope>NUCLEOTIDE SEQUENCE [LARGE SCALE GENOMIC DNA]</scope>
    <source>
        <strain evidence="2 3">SPB151</strain>
    </source>
</reference>
<dbReference type="EMBL" id="CP043661">
    <property type="protein sequence ID" value="QNE22693.1"/>
    <property type="molecule type" value="Genomic_DNA"/>
</dbReference>
<evidence type="ECO:0000256" key="1">
    <source>
        <dbReference type="SAM" id="MobiDB-lite"/>
    </source>
</evidence>
<evidence type="ECO:0000313" key="2">
    <source>
        <dbReference type="EMBL" id="QNE22693.1"/>
    </source>
</evidence>
<sequence>MYAEVGAAATRQDPRQRTRPDPGPHAPPARQLLGRDLRHDPAFFRDELERLYRENYHPIRAIDLVRRELSSVPAGETPVVLTFDDSTPRQVAFDAAGRVTRDCDCALGILQTSQASSSATGPVKSGDKLPMATVSPGALPTGHLRSRPSSATAPVLDATCPR</sequence>
<dbReference type="RefSeq" id="WP_185445109.1">
    <property type="nucleotide sequence ID" value="NZ_CP043661.1"/>
</dbReference>
<organism evidence="2 3">
    <name type="scientific">Kribbella qitaiheensis</name>
    <dbReference type="NCBI Taxonomy" id="1544730"/>
    <lineage>
        <taxon>Bacteria</taxon>
        <taxon>Bacillati</taxon>
        <taxon>Actinomycetota</taxon>
        <taxon>Actinomycetes</taxon>
        <taxon>Propionibacteriales</taxon>
        <taxon>Kribbellaceae</taxon>
        <taxon>Kribbella</taxon>
    </lineage>
</organism>
<feature type="compositionally biased region" description="Basic and acidic residues" evidence="1">
    <location>
        <begin position="12"/>
        <end position="22"/>
    </location>
</feature>
<gene>
    <name evidence="2" type="ORF">F1D05_38355</name>
</gene>
<evidence type="ECO:0000313" key="3">
    <source>
        <dbReference type="Proteomes" id="UP000515563"/>
    </source>
</evidence>
<feature type="region of interest" description="Disordered" evidence="1">
    <location>
        <begin position="114"/>
        <end position="162"/>
    </location>
</feature>
<dbReference type="KEGG" id="kqi:F1D05_38355"/>
<protein>
    <submittedName>
        <fullName evidence="2">Uncharacterized protein</fullName>
    </submittedName>
</protein>
<dbReference type="Gene3D" id="3.20.20.370">
    <property type="entry name" value="Glycoside hydrolase/deacetylase"/>
    <property type="match status" value="1"/>
</dbReference>
<dbReference type="Proteomes" id="UP000515563">
    <property type="component" value="Chromosome"/>
</dbReference>
<reference evidence="3" key="1">
    <citation type="submission" date="2019-09" db="EMBL/GenBank/DDBJ databases">
        <title>Antimicrobial potential of Antarctic Bacteria.</title>
        <authorList>
            <person name="Benaud N."/>
            <person name="Edwards R.J."/>
            <person name="Ferrari B.C."/>
        </authorList>
    </citation>
    <scope>NUCLEOTIDE SEQUENCE [LARGE SCALE GENOMIC DNA]</scope>
    <source>
        <strain evidence="3">SPB151</strain>
    </source>
</reference>
<accession>A0A7G6X8X8</accession>
<proteinExistence type="predicted"/>
<feature type="region of interest" description="Disordered" evidence="1">
    <location>
        <begin position="1"/>
        <end position="38"/>
    </location>
</feature>
<dbReference type="AlphaFoldDB" id="A0A7G6X8X8"/>
<keyword evidence="3" id="KW-1185">Reference proteome</keyword>